<dbReference type="Gene3D" id="3.20.20.30">
    <property type="entry name" value="Luciferase-like domain"/>
    <property type="match status" value="1"/>
</dbReference>
<proteinExistence type="predicted"/>
<reference evidence="3 4" key="1">
    <citation type="submission" date="2017-02" db="EMBL/GenBank/DDBJ databases">
        <title>The new phylogeny of genus Mycobacterium.</title>
        <authorList>
            <person name="Tortoli E."/>
            <person name="Trovato A."/>
            <person name="Cirillo D.M."/>
        </authorList>
    </citation>
    <scope>NUCLEOTIDE SEQUENCE [LARGE SCALE GENOMIC DNA]</scope>
    <source>
        <strain evidence="3 4">DSM 45000</strain>
    </source>
</reference>
<accession>A0A1X0IEZ4</accession>
<dbReference type="AlphaFoldDB" id="A0A1X0IEZ4"/>
<dbReference type="STRING" id="590652.BST39_04500"/>
<dbReference type="InterPro" id="IPR036661">
    <property type="entry name" value="Luciferase-like_sf"/>
</dbReference>
<evidence type="ECO:0000256" key="1">
    <source>
        <dbReference type="ARBA" id="ARBA00023002"/>
    </source>
</evidence>
<dbReference type="PANTHER" id="PTHR43244:SF1">
    <property type="entry name" value="5,10-METHYLENETETRAHYDROMETHANOPTERIN REDUCTASE"/>
    <property type="match status" value="1"/>
</dbReference>
<keyword evidence="1" id="KW-0560">Oxidoreductase</keyword>
<keyword evidence="4" id="KW-1185">Reference proteome</keyword>
<dbReference type="Pfam" id="PF00296">
    <property type="entry name" value="Bac_luciferase"/>
    <property type="match status" value="1"/>
</dbReference>
<gene>
    <name evidence="3" type="ORF">BST39_04500</name>
</gene>
<evidence type="ECO:0000259" key="2">
    <source>
        <dbReference type="Pfam" id="PF00296"/>
    </source>
</evidence>
<dbReference type="EMBL" id="MVIE01000004">
    <property type="protein sequence ID" value="ORB45476.1"/>
    <property type="molecule type" value="Genomic_DNA"/>
</dbReference>
<dbReference type="SUPFAM" id="SSF51679">
    <property type="entry name" value="Bacterial luciferase-like"/>
    <property type="match status" value="1"/>
</dbReference>
<sequence>MRVGAYGAMYPPFDRCIESAVQAEAAGMDWVIYGDQMCFSHPICLWTPDITTAAEYIPSFDAFYEPGTLITAAAAKTSKVKFFYGPVDVVRRAPNVLAQTLLTLDHATQGRIMMVLANGENKQMKPYGIARKGANDKLWDASHIMRSFLDTNEEVDYDGRVWKMRRAKFDLGPYGAEPPPFWVAGGSPDNLYLAGAVADGWITAAPGHTEDDPQSFIDKVKIVRDHAERAGRDPDSHAIALLVFLVVDDDEATCDKLRDHPFIRWNTLAYTPTTATFKKWGLQHPWGYDWIFSRDAMCPWYDRDYVLDSCNKVPKEAVDKVNFVGTPEQVMKRLSPYLDSGFVTDVMICNFNALCGIEYAESSGRAINRLVGMIKGVEVDADAPGFASLV</sequence>
<comment type="caution">
    <text evidence="3">The sequence shown here is derived from an EMBL/GenBank/DDBJ whole genome shotgun (WGS) entry which is preliminary data.</text>
</comment>
<dbReference type="InterPro" id="IPR011251">
    <property type="entry name" value="Luciferase-like_dom"/>
</dbReference>
<evidence type="ECO:0000313" key="4">
    <source>
        <dbReference type="Proteomes" id="UP000192513"/>
    </source>
</evidence>
<dbReference type="PANTHER" id="PTHR43244">
    <property type="match status" value="1"/>
</dbReference>
<protein>
    <recommendedName>
        <fullName evidence="2">Luciferase-like domain-containing protein</fullName>
    </recommendedName>
</protein>
<dbReference type="Proteomes" id="UP000192513">
    <property type="component" value="Unassembled WGS sequence"/>
</dbReference>
<evidence type="ECO:0000313" key="3">
    <source>
        <dbReference type="EMBL" id="ORB45476.1"/>
    </source>
</evidence>
<feature type="domain" description="Luciferase-like" evidence="2">
    <location>
        <begin position="11"/>
        <end position="342"/>
    </location>
</feature>
<dbReference type="InterPro" id="IPR050564">
    <property type="entry name" value="F420-G6PD/mer"/>
</dbReference>
<name>A0A1X0IEZ4_9MYCO</name>
<organism evidence="3 4">
    <name type="scientific">Mycobacterium paraseoulense</name>
    <dbReference type="NCBI Taxonomy" id="590652"/>
    <lineage>
        <taxon>Bacteria</taxon>
        <taxon>Bacillati</taxon>
        <taxon>Actinomycetota</taxon>
        <taxon>Actinomycetes</taxon>
        <taxon>Mycobacteriales</taxon>
        <taxon>Mycobacteriaceae</taxon>
        <taxon>Mycobacterium</taxon>
    </lineage>
</organism>
<dbReference type="GO" id="GO:0016705">
    <property type="term" value="F:oxidoreductase activity, acting on paired donors, with incorporation or reduction of molecular oxygen"/>
    <property type="evidence" value="ECO:0007669"/>
    <property type="project" value="InterPro"/>
</dbReference>